<evidence type="ECO:0000256" key="1">
    <source>
        <dbReference type="SAM" id="MobiDB-lite"/>
    </source>
</evidence>
<feature type="compositionally biased region" description="Low complexity" evidence="1">
    <location>
        <begin position="14"/>
        <end position="41"/>
    </location>
</feature>
<gene>
    <name evidence="2" type="ORF">DEF24_26115</name>
</gene>
<protein>
    <submittedName>
        <fullName evidence="2">Uncharacterized protein</fullName>
    </submittedName>
</protein>
<name>A0A368T1I3_9ACTN</name>
<dbReference type="EMBL" id="QEIN01000379">
    <property type="protein sequence ID" value="RCV48638.1"/>
    <property type="molecule type" value="Genomic_DNA"/>
</dbReference>
<feature type="region of interest" description="Disordered" evidence="1">
    <location>
        <begin position="1"/>
        <end position="74"/>
    </location>
</feature>
<evidence type="ECO:0000313" key="2">
    <source>
        <dbReference type="EMBL" id="RCV48638.1"/>
    </source>
</evidence>
<dbReference type="AlphaFoldDB" id="A0A368T1I3"/>
<evidence type="ECO:0000313" key="3">
    <source>
        <dbReference type="Proteomes" id="UP000253318"/>
    </source>
</evidence>
<organism evidence="2 3">
    <name type="scientific">Marinitenerispora sediminis</name>
    <dbReference type="NCBI Taxonomy" id="1931232"/>
    <lineage>
        <taxon>Bacteria</taxon>
        <taxon>Bacillati</taxon>
        <taxon>Actinomycetota</taxon>
        <taxon>Actinomycetes</taxon>
        <taxon>Streptosporangiales</taxon>
        <taxon>Nocardiopsidaceae</taxon>
        <taxon>Marinitenerispora</taxon>
    </lineage>
</organism>
<accession>A0A368T1I3</accession>
<sequence length="74" mass="7601">MRSSASNAREAKPSAVSSGPGRSAAGSGSASSIAALASRSSTLGLTRVEVMGIPAGVRTGNRRSAQENREWERR</sequence>
<dbReference type="Proteomes" id="UP000253318">
    <property type="component" value="Unassembled WGS sequence"/>
</dbReference>
<comment type="caution">
    <text evidence="2">The sequence shown here is derived from an EMBL/GenBank/DDBJ whole genome shotgun (WGS) entry which is preliminary data.</text>
</comment>
<proteinExistence type="predicted"/>
<feature type="compositionally biased region" description="Basic and acidic residues" evidence="1">
    <location>
        <begin position="64"/>
        <end position="74"/>
    </location>
</feature>
<keyword evidence="3" id="KW-1185">Reference proteome</keyword>
<reference evidence="2 3" key="1">
    <citation type="submission" date="2018-04" db="EMBL/GenBank/DDBJ databases">
        <title>Novel actinobacteria from marine sediment.</title>
        <authorList>
            <person name="Ng Z.Y."/>
            <person name="Tan G.Y.A."/>
        </authorList>
    </citation>
    <scope>NUCLEOTIDE SEQUENCE [LARGE SCALE GENOMIC DNA]</scope>
    <source>
        <strain evidence="2 3">TPS81</strain>
    </source>
</reference>